<evidence type="ECO:0000313" key="1">
    <source>
        <dbReference type="EMBL" id="GJT41549.1"/>
    </source>
</evidence>
<evidence type="ECO:0000313" key="2">
    <source>
        <dbReference type="Proteomes" id="UP001151760"/>
    </source>
</evidence>
<name>A0ABQ5DWS2_9ASTR</name>
<comment type="caution">
    <text evidence="1">The sequence shown here is derived from an EMBL/GenBank/DDBJ whole genome shotgun (WGS) entry which is preliminary data.</text>
</comment>
<dbReference type="Proteomes" id="UP001151760">
    <property type="component" value="Unassembled WGS sequence"/>
</dbReference>
<proteinExistence type="predicted"/>
<reference evidence="1" key="1">
    <citation type="journal article" date="2022" name="Int. J. Mol. Sci.">
        <title>Draft Genome of Tanacetum Coccineum: Genomic Comparison of Closely Related Tanacetum-Family Plants.</title>
        <authorList>
            <person name="Yamashiro T."/>
            <person name="Shiraishi A."/>
            <person name="Nakayama K."/>
            <person name="Satake H."/>
        </authorList>
    </citation>
    <scope>NUCLEOTIDE SEQUENCE</scope>
</reference>
<dbReference type="EMBL" id="BQNB010015571">
    <property type="protein sequence ID" value="GJT41549.1"/>
    <property type="molecule type" value="Genomic_DNA"/>
</dbReference>
<keyword evidence="2" id="KW-1185">Reference proteome</keyword>
<sequence length="194" mass="22764">MKVNKTSFYEFDLDDKKCIVDVELFKKILCISLRVPNEDFIVPPSEESMITFLYELGYKDQIKKLASMFVDHMHQPWRTLAAIINKCLSGKTSSNDRLRKSRMDILWGEDFQEYRRAIPYTMLTDDIKKLEAYQAFIGYSTGLIPPKKSRDVDFELGKSISRTKAEIADEARRVHETHERLVIEKRRSKEDSDE</sequence>
<protein>
    <submittedName>
        <fullName evidence="1">Uncharacterized protein</fullName>
    </submittedName>
</protein>
<organism evidence="1 2">
    <name type="scientific">Tanacetum coccineum</name>
    <dbReference type="NCBI Taxonomy" id="301880"/>
    <lineage>
        <taxon>Eukaryota</taxon>
        <taxon>Viridiplantae</taxon>
        <taxon>Streptophyta</taxon>
        <taxon>Embryophyta</taxon>
        <taxon>Tracheophyta</taxon>
        <taxon>Spermatophyta</taxon>
        <taxon>Magnoliopsida</taxon>
        <taxon>eudicotyledons</taxon>
        <taxon>Gunneridae</taxon>
        <taxon>Pentapetalae</taxon>
        <taxon>asterids</taxon>
        <taxon>campanulids</taxon>
        <taxon>Asterales</taxon>
        <taxon>Asteraceae</taxon>
        <taxon>Asteroideae</taxon>
        <taxon>Anthemideae</taxon>
        <taxon>Anthemidinae</taxon>
        <taxon>Tanacetum</taxon>
    </lineage>
</organism>
<accession>A0ABQ5DWS2</accession>
<reference evidence="1" key="2">
    <citation type="submission" date="2022-01" db="EMBL/GenBank/DDBJ databases">
        <authorList>
            <person name="Yamashiro T."/>
            <person name="Shiraishi A."/>
            <person name="Satake H."/>
            <person name="Nakayama K."/>
        </authorList>
    </citation>
    <scope>NUCLEOTIDE SEQUENCE</scope>
</reference>
<gene>
    <name evidence="1" type="ORF">Tco_0941414</name>
</gene>